<reference evidence="1" key="2">
    <citation type="submission" date="2014-03" db="EMBL/GenBank/DDBJ databases">
        <authorList>
            <person name="Genoscope - CEA"/>
        </authorList>
    </citation>
    <scope>NUCLEOTIDE SEQUENCE</scope>
</reference>
<protein>
    <submittedName>
        <fullName evidence="1">Uncharacterized protein</fullName>
    </submittedName>
</protein>
<evidence type="ECO:0000313" key="2">
    <source>
        <dbReference type="Proteomes" id="UP000193380"/>
    </source>
</evidence>
<dbReference type="EMBL" id="FR905714">
    <property type="protein sequence ID" value="CDQ81147.1"/>
    <property type="molecule type" value="Genomic_DNA"/>
</dbReference>
<proteinExistence type="predicted"/>
<evidence type="ECO:0000313" key="1">
    <source>
        <dbReference type="EMBL" id="CDQ81147.1"/>
    </source>
</evidence>
<name>A0A060XPH3_ONCMY</name>
<dbReference type="Proteomes" id="UP000193380">
    <property type="component" value="Unassembled WGS sequence"/>
</dbReference>
<sequence length="159" mass="17235">MTQTENYNFATEPTTTATARSTMGGMTVNAASTRKKMRSCKIFSCIGITCYKHVKVMEELCEEGMDFCELKKASSQVTWNTYVAVWSAGCARDCRQSTKCGPFSSYQCHNECCVAGSVSCLRLDGSLNMPVNSACCGLGSLSLLALSVTSLLDNLLNTR</sequence>
<accession>A0A060XPH3</accession>
<dbReference type="PaxDb" id="8022-A0A060XPH3"/>
<dbReference type="AlphaFoldDB" id="A0A060XPH3"/>
<reference evidence="1" key="1">
    <citation type="journal article" date="2014" name="Nat. Commun.">
        <title>The rainbow trout genome provides novel insights into evolution after whole-genome duplication in vertebrates.</title>
        <authorList>
            <person name="Berthelot C."/>
            <person name="Brunet F."/>
            <person name="Chalopin D."/>
            <person name="Juanchich A."/>
            <person name="Bernard M."/>
            <person name="Noel B."/>
            <person name="Bento P."/>
            <person name="Da Silva C."/>
            <person name="Labadie K."/>
            <person name="Alberti A."/>
            <person name="Aury J.M."/>
            <person name="Louis A."/>
            <person name="Dehais P."/>
            <person name="Bardou P."/>
            <person name="Montfort J."/>
            <person name="Klopp C."/>
            <person name="Cabau C."/>
            <person name="Gaspin C."/>
            <person name="Thorgaard G.H."/>
            <person name="Boussaha M."/>
            <person name="Quillet E."/>
            <person name="Guyomard R."/>
            <person name="Galiana D."/>
            <person name="Bobe J."/>
            <person name="Volff J.N."/>
            <person name="Genet C."/>
            <person name="Wincker P."/>
            <person name="Jaillon O."/>
            <person name="Roest Crollius H."/>
            <person name="Guiguen Y."/>
        </authorList>
    </citation>
    <scope>NUCLEOTIDE SEQUENCE [LARGE SCALE GENOMIC DNA]</scope>
</reference>
<organism evidence="1 2">
    <name type="scientific">Oncorhynchus mykiss</name>
    <name type="common">Rainbow trout</name>
    <name type="synonym">Salmo gairdneri</name>
    <dbReference type="NCBI Taxonomy" id="8022"/>
    <lineage>
        <taxon>Eukaryota</taxon>
        <taxon>Metazoa</taxon>
        <taxon>Chordata</taxon>
        <taxon>Craniata</taxon>
        <taxon>Vertebrata</taxon>
        <taxon>Euteleostomi</taxon>
        <taxon>Actinopterygii</taxon>
        <taxon>Neopterygii</taxon>
        <taxon>Teleostei</taxon>
        <taxon>Protacanthopterygii</taxon>
        <taxon>Salmoniformes</taxon>
        <taxon>Salmonidae</taxon>
        <taxon>Salmoninae</taxon>
        <taxon>Oncorhynchus</taxon>
    </lineage>
</organism>
<gene>
    <name evidence="1" type="ORF">GSONMT00041548001</name>
</gene>